<dbReference type="InterPro" id="IPR004045">
    <property type="entry name" value="Glutathione_S-Trfase_N"/>
</dbReference>
<dbReference type="InterPro" id="IPR010987">
    <property type="entry name" value="Glutathione-S-Trfase_C-like"/>
</dbReference>
<keyword evidence="1" id="KW-0812">Transmembrane</keyword>
<keyword evidence="1" id="KW-1133">Transmembrane helix</keyword>
<dbReference type="InterPro" id="IPR036249">
    <property type="entry name" value="Thioredoxin-like_sf"/>
</dbReference>
<dbReference type="AlphaFoldDB" id="A0A7S1BTZ0"/>
<proteinExistence type="predicted"/>
<dbReference type="CDD" id="cd03190">
    <property type="entry name" value="GST_C_Omega_like"/>
    <property type="match status" value="1"/>
</dbReference>
<dbReference type="PROSITE" id="PS50405">
    <property type="entry name" value="GST_CTER"/>
    <property type="match status" value="1"/>
</dbReference>
<dbReference type="Pfam" id="PF13409">
    <property type="entry name" value="GST_N_2"/>
    <property type="match status" value="1"/>
</dbReference>
<evidence type="ECO:0000313" key="3">
    <source>
        <dbReference type="EMBL" id="CAD8897895.1"/>
    </source>
</evidence>
<dbReference type="EMBL" id="HBFR01034386">
    <property type="protein sequence ID" value="CAD8897895.1"/>
    <property type="molecule type" value="Transcribed_RNA"/>
</dbReference>
<evidence type="ECO:0000256" key="1">
    <source>
        <dbReference type="SAM" id="Phobius"/>
    </source>
</evidence>
<dbReference type="PANTHER" id="PTHR32419">
    <property type="entry name" value="GLUTATHIONYL-HYDROQUINONE REDUCTASE"/>
    <property type="match status" value="1"/>
</dbReference>
<protein>
    <recommendedName>
        <fullName evidence="2">GST C-terminal domain-containing protein</fullName>
    </recommendedName>
</protein>
<dbReference type="SUPFAM" id="SSF52833">
    <property type="entry name" value="Thioredoxin-like"/>
    <property type="match status" value="1"/>
</dbReference>
<evidence type="ECO:0000259" key="2">
    <source>
        <dbReference type="PROSITE" id="PS50405"/>
    </source>
</evidence>
<dbReference type="InterPro" id="IPR036282">
    <property type="entry name" value="Glutathione-S-Trfase_C_sf"/>
</dbReference>
<dbReference type="Gene3D" id="1.20.1050.10">
    <property type="match status" value="1"/>
</dbReference>
<dbReference type="Gene3D" id="3.40.30.10">
    <property type="entry name" value="Glutaredoxin"/>
    <property type="match status" value="1"/>
</dbReference>
<feature type="domain" description="GST C-terminal" evidence="2">
    <location>
        <begin position="262"/>
        <end position="407"/>
    </location>
</feature>
<dbReference type="InterPro" id="IPR016639">
    <property type="entry name" value="GST_Omega/GSH"/>
</dbReference>
<sequence>MKLHFRNEYVGKENYSLVLFWIRKFPIFVAVIVGTVSYAEAVRPDRPPTDPIAFLAPRMRQCRENRFSSLKSTDEDGSIDKGFNLLETASSVVPQGQIVSVAKNTVKFAWGRMMAELAPQDKSGSYKRPQYKFSGYIGQGNFPDEGGGRYQLYVGNPCPWCHRARLALKVRQIIDDEVGLTYLVDDPVRASRGGWVFDKKPGYSDPIFASNDLRQLYERMSPGFKGRCTAPLLVDSKRKEIISNESSDIVRMLGTASFGREDLRLRTAIDLYPPDLAKIIDETNIWVYELLNNGVYQCGFSTTQVAYDRASAGVRRGLERCNDILSNNDFLCGPNFTEADLRLLPTVLRFDGSYAPLFRAGGAHLRIRDFPNLHKWLIKCWHDVPGVKDSIDIQDANSSYYRQLFPLNPGGLIPTAITAKDIGLEA</sequence>
<dbReference type="Pfam" id="PF13410">
    <property type="entry name" value="GST_C_2"/>
    <property type="match status" value="1"/>
</dbReference>
<name>A0A7S1BTZ0_9STRA</name>
<dbReference type="PANTHER" id="PTHR32419:SF6">
    <property type="entry name" value="GLUTATHIONE S-TRANSFERASE OMEGA-LIKE 1-RELATED"/>
    <property type="match status" value="1"/>
</dbReference>
<gene>
    <name evidence="3" type="ORF">CHYS00102_LOCUS25109</name>
</gene>
<accession>A0A7S1BTZ0</accession>
<dbReference type="InterPro" id="IPR047047">
    <property type="entry name" value="GST_Omega-like_C"/>
</dbReference>
<dbReference type="SUPFAM" id="SSF47616">
    <property type="entry name" value="GST C-terminal domain-like"/>
    <property type="match status" value="1"/>
</dbReference>
<dbReference type="GO" id="GO:0004364">
    <property type="term" value="F:glutathione transferase activity"/>
    <property type="evidence" value="ECO:0007669"/>
    <property type="project" value="InterPro"/>
</dbReference>
<organism evidence="3">
    <name type="scientific">Corethron hystrix</name>
    <dbReference type="NCBI Taxonomy" id="216773"/>
    <lineage>
        <taxon>Eukaryota</taxon>
        <taxon>Sar</taxon>
        <taxon>Stramenopiles</taxon>
        <taxon>Ochrophyta</taxon>
        <taxon>Bacillariophyta</taxon>
        <taxon>Coscinodiscophyceae</taxon>
        <taxon>Corethrophycidae</taxon>
        <taxon>Corethrales</taxon>
        <taxon>Corethraceae</taxon>
        <taxon>Corethron</taxon>
    </lineage>
</organism>
<reference evidence="3" key="1">
    <citation type="submission" date="2021-01" db="EMBL/GenBank/DDBJ databases">
        <authorList>
            <person name="Corre E."/>
            <person name="Pelletier E."/>
            <person name="Niang G."/>
            <person name="Scheremetjew M."/>
            <person name="Finn R."/>
            <person name="Kale V."/>
            <person name="Holt S."/>
            <person name="Cochrane G."/>
            <person name="Meng A."/>
            <person name="Brown T."/>
            <person name="Cohen L."/>
        </authorList>
    </citation>
    <scope>NUCLEOTIDE SEQUENCE</scope>
    <source>
        <strain evidence="3">308</strain>
    </source>
</reference>
<dbReference type="GO" id="GO:0005737">
    <property type="term" value="C:cytoplasm"/>
    <property type="evidence" value="ECO:0007669"/>
    <property type="project" value="TreeGrafter"/>
</dbReference>
<keyword evidence="1" id="KW-0472">Membrane</keyword>
<feature type="transmembrane region" description="Helical" evidence="1">
    <location>
        <begin position="21"/>
        <end position="39"/>
    </location>
</feature>